<reference evidence="4" key="2">
    <citation type="submission" date="2022-06" db="UniProtKB">
        <authorList>
            <consortium name="EnsemblMetazoa"/>
        </authorList>
    </citation>
    <scope>IDENTIFICATION</scope>
    <source>
        <strain evidence="4">DF5081</strain>
    </source>
</reference>
<sequence>MAQNLLETPTIRIKLAEVFGAKTSNTLPANEASLKVAEAPIALQPQQNILPLQPLPGFPGQQMVQPNLAGLNATQMLNVQNAQKLMLQQRAAQLQALQNLPPNQRNLILLGNPLVHPFGLPPGVNHPLLPTPDLQSVAQHQQQLVLNSINNPAEGNANAEGISQDASRPRPKESRERRKLGFPPGKPGFTLIATRTLWLKKIPTNVTENELKLAVESCGEASRVKIIGNRACAFITMDTRRAANEVIQKLREVSVAKKMVKVYWARGPGMDADEYKDLWDSDVGVLEIPYEKLPLDLSPLCEGAVLDLDSLPESRRMMYKETGERVVAVPKPMGLLPPPTTQPPPVNFPFPVNMGQFAGAPGFNNGKPNPAGVQPLLNLTVPPPPGVQPFTTAPPPPGVGPPPSAAFNPHKPPPMGRFNSNLPPLTQFPGGSGGVPMNHPFLGPPQPMPFRGGADRGGYDMMRAGPPPRSDFQRDRERGRLPDQAELWKKRERERERERSQGNRWGRDEHDGGSRRRVSRWGDDDRRYDGPDAQRRSPRRTRRPSSNESRHVAKADLARSNADDETVSSTTLDELKPSKEAPPIEEPAKHDDHREDKTEEVPMDLE</sequence>
<dbReference type="EnsemblMetazoa" id="CJA14689.1">
    <property type="protein sequence ID" value="CJA14689.1"/>
    <property type="gene ID" value="WBGene00133893"/>
</dbReference>
<dbReference type="PANTHER" id="PTHR23140">
    <property type="entry name" value="RNA PROCESSING PROTEIN LD23810P"/>
    <property type="match status" value="1"/>
</dbReference>
<feature type="compositionally biased region" description="Basic and acidic residues" evidence="2">
    <location>
        <begin position="471"/>
        <end position="535"/>
    </location>
</feature>
<dbReference type="AlphaFoldDB" id="A0A8R1DY13"/>
<dbReference type="PROSITE" id="PS50102">
    <property type="entry name" value="RRM"/>
    <property type="match status" value="1"/>
</dbReference>
<evidence type="ECO:0000313" key="4">
    <source>
        <dbReference type="EnsemblMetazoa" id="CJA14689.1"/>
    </source>
</evidence>
<name>A0A8R1DY13_CAEJA</name>
<dbReference type="PANTHER" id="PTHR23140:SF4">
    <property type="entry name" value="PROTEIN CBR-NRD-1"/>
    <property type="match status" value="1"/>
</dbReference>
<accession>A0A8R1DY13</accession>
<dbReference type="InterPro" id="IPR000504">
    <property type="entry name" value="RRM_dom"/>
</dbReference>
<dbReference type="GO" id="GO:0003723">
    <property type="term" value="F:RNA binding"/>
    <property type="evidence" value="ECO:0007669"/>
    <property type="project" value="UniProtKB-UniRule"/>
</dbReference>
<feature type="compositionally biased region" description="Low complexity" evidence="2">
    <location>
        <begin position="151"/>
        <end position="161"/>
    </location>
</feature>
<feature type="region of interest" description="Disordered" evidence="2">
    <location>
        <begin position="394"/>
        <end position="414"/>
    </location>
</feature>
<evidence type="ECO:0000256" key="2">
    <source>
        <dbReference type="SAM" id="MobiDB-lite"/>
    </source>
</evidence>
<feature type="domain" description="RRM" evidence="3">
    <location>
        <begin position="195"/>
        <end position="267"/>
    </location>
</feature>
<dbReference type="InterPro" id="IPR012677">
    <property type="entry name" value="Nucleotide-bd_a/b_plait_sf"/>
</dbReference>
<evidence type="ECO:0000259" key="3">
    <source>
        <dbReference type="PROSITE" id="PS50102"/>
    </source>
</evidence>
<dbReference type="GO" id="GO:0005634">
    <property type="term" value="C:nucleus"/>
    <property type="evidence" value="ECO:0007669"/>
    <property type="project" value="TreeGrafter"/>
</dbReference>
<protein>
    <submittedName>
        <fullName evidence="4">RRM domain-containing protein</fullName>
    </submittedName>
</protein>
<dbReference type="InterPro" id="IPR035979">
    <property type="entry name" value="RBD_domain_sf"/>
</dbReference>
<evidence type="ECO:0000313" key="5">
    <source>
        <dbReference type="Proteomes" id="UP000005237"/>
    </source>
</evidence>
<feature type="region of interest" description="Disordered" evidence="2">
    <location>
        <begin position="151"/>
        <end position="186"/>
    </location>
</feature>
<feature type="compositionally biased region" description="Basic and acidic residues" evidence="2">
    <location>
        <begin position="548"/>
        <end position="557"/>
    </location>
</feature>
<dbReference type="SMART" id="SM00360">
    <property type="entry name" value="RRM"/>
    <property type="match status" value="1"/>
</dbReference>
<dbReference type="Proteomes" id="UP000005237">
    <property type="component" value="Unassembled WGS sequence"/>
</dbReference>
<feature type="region of interest" description="Disordered" evidence="2">
    <location>
        <begin position="439"/>
        <end position="606"/>
    </location>
</feature>
<reference evidence="5" key="1">
    <citation type="submission" date="2010-08" db="EMBL/GenBank/DDBJ databases">
        <authorList>
            <consortium name="Caenorhabditis japonica Sequencing Consortium"/>
            <person name="Wilson R.K."/>
        </authorList>
    </citation>
    <scope>NUCLEOTIDE SEQUENCE [LARGE SCALE GENOMIC DNA]</scope>
    <source>
        <strain evidence="5">DF5081</strain>
    </source>
</reference>
<keyword evidence="1" id="KW-0694">RNA-binding</keyword>
<dbReference type="SUPFAM" id="SSF54928">
    <property type="entry name" value="RNA-binding domain, RBD"/>
    <property type="match status" value="1"/>
</dbReference>
<keyword evidence="5" id="KW-1185">Reference proteome</keyword>
<dbReference type="Pfam" id="PF00076">
    <property type="entry name" value="RRM_1"/>
    <property type="match status" value="1"/>
</dbReference>
<dbReference type="Gene3D" id="3.30.70.330">
    <property type="match status" value="1"/>
</dbReference>
<evidence type="ECO:0000256" key="1">
    <source>
        <dbReference type="PROSITE-ProRule" id="PRU00176"/>
    </source>
</evidence>
<proteinExistence type="predicted"/>
<dbReference type="InterPro" id="IPR051485">
    <property type="entry name" value="SR-CTD_assoc_factor"/>
</dbReference>
<feature type="compositionally biased region" description="Basic and acidic residues" evidence="2">
    <location>
        <begin position="586"/>
        <end position="600"/>
    </location>
</feature>
<feature type="compositionally biased region" description="Basic and acidic residues" evidence="2">
    <location>
        <begin position="167"/>
        <end position="176"/>
    </location>
</feature>
<organism evidence="4 5">
    <name type="scientific">Caenorhabditis japonica</name>
    <dbReference type="NCBI Taxonomy" id="281687"/>
    <lineage>
        <taxon>Eukaryota</taxon>
        <taxon>Metazoa</taxon>
        <taxon>Ecdysozoa</taxon>
        <taxon>Nematoda</taxon>
        <taxon>Chromadorea</taxon>
        <taxon>Rhabditida</taxon>
        <taxon>Rhabditina</taxon>
        <taxon>Rhabditomorpha</taxon>
        <taxon>Rhabditoidea</taxon>
        <taxon>Rhabditidae</taxon>
        <taxon>Peloderinae</taxon>
        <taxon>Caenorhabditis</taxon>
    </lineage>
</organism>